<dbReference type="Pfam" id="PF13489">
    <property type="entry name" value="Methyltransf_23"/>
    <property type="match status" value="1"/>
</dbReference>
<dbReference type="EMBL" id="JACBZR010000001">
    <property type="protein sequence ID" value="NYI77984.1"/>
    <property type="molecule type" value="Genomic_DNA"/>
</dbReference>
<evidence type="ECO:0000259" key="1">
    <source>
        <dbReference type="Pfam" id="PF12867"/>
    </source>
</evidence>
<organism evidence="2 3">
    <name type="scientific">Nocardioides panzhihuensis</name>
    <dbReference type="NCBI Taxonomy" id="860243"/>
    <lineage>
        <taxon>Bacteria</taxon>
        <taxon>Bacillati</taxon>
        <taxon>Actinomycetota</taxon>
        <taxon>Actinomycetes</taxon>
        <taxon>Propionibacteriales</taxon>
        <taxon>Nocardioidaceae</taxon>
        <taxon>Nocardioides</taxon>
    </lineage>
</organism>
<proteinExistence type="predicted"/>
<dbReference type="RefSeq" id="WP_179658406.1">
    <property type="nucleotide sequence ID" value="NZ_JACBZR010000001.1"/>
</dbReference>
<sequence>MTYEAPAEAELEEIEPDTKDWTWVLDRPCPECGFVAGAVTADRLPEIVRDNATYWEIYLAADNARERTRPGVWSALEYGAHVRDVHRVFGERLRQMLTEDEPRFANWDQDEAAREGDYAGQDPEVVAEELMDAADEVATIYEKVPPDAWGRRGTRSNGDVFSVESLGRYHLHDVVHHLWDVRAAAKRATVAAYDASVTTYVESTSFSEENRSLLDRFLAELEPGDHVLEIGTGPGHDAKALEAGGVRVRRTDISEGFVAHLRTQGHAAACLDPLTDDLRDPVHPDVPYAAVWASATLLHVARDDFGTVLGRLAEVTRPGGALHVSLKEGDGEEWINRGHVEAPRLFVYWGESELRAALDEAGWDVLEVGHADGPLGDVWLDVLARRRG</sequence>
<dbReference type="SUPFAM" id="SSF109854">
    <property type="entry name" value="DinB/YfiT-like putative metalloenzymes"/>
    <property type="match status" value="1"/>
</dbReference>
<dbReference type="AlphaFoldDB" id="A0A7Z0DLU8"/>
<dbReference type="Pfam" id="PF12867">
    <property type="entry name" value="DinB_2"/>
    <property type="match status" value="1"/>
</dbReference>
<dbReference type="Gene3D" id="1.20.120.450">
    <property type="entry name" value="dinb family like domain"/>
    <property type="match status" value="1"/>
</dbReference>
<accession>A0A7Z0DLU8</accession>
<dbReference type="CDD" id="cd02440">
    <property type="entry name" value="AdoMet_MTases"/>
    <property type="match status" value="1"/>
</dbReference>
<evidence type="ECO:0000313" key="3">
    <source>
        <dbReference type="Proteomes" id="UP000564496"/>
    </source>
</evidence>
<dbReference type="InterPro" id="IPR029063">
    <property type="entry name" value="SAM-dependent_MTases_sf"/>
</dbReference>
<evidence type="ECO:0000313" key="2">
    <source>
        <dbReference type="EMBL" id="NYI77984.1"/>
    </source>
</evidence>
<name>A0A7Z0DLU8_9ACTN</name>
<reference evidence="2 3" key="1">
    <citation type="submission" date="2020-07" db="EMBL/GenBank/DDBJ databases">
        <title>Sequencing the genomes of 1000 actinobacteria strains.</title>
        <authorList>
            <person name="Klenk H.-P."/>
        </authorList>
    </citation>
    <scope>NUCLEOTIDE SEQUENCE [LARGE SCALE GENOMIC DNA]</scope>
    <source>
        <strain evidence="2 3">DSM 26487</strain>
    </source>
</reference>
<comment type="caution">
    <text evidence="2">The sequence shown here is derived from an EMBL/GenBank/DDBJ whole genome shotgun (WGS) entry which is preliminary data.</text>
</comment>
<dbReference type="Gene3D" id="3.40.50.150">
    <property type="entry name" value="Vaccinia Virus protein VP39"/>
    <property type="match status" value="1"/>
</dbReference>
<dbReference type="PANTHER" id="PTHR43861:SF1">
    <property type="entry name" value="TRANS-ACONITATE 2-METHYLTRANSFERASE"/>
    <property type="match status" value="1"/>
</dbReference>
<protein>
    <recommendedName>
        <fullName evidence="1">DinB-like domain-containing protein</fullName>
    </recommendedName>
</protein>
<gene>
    <name evidence="2" type="ORF">BJ988_002632</name>
</gene>
<keyword evidence="3" id="KW-1185">Reference proteome</keyword>
<dbReference type="PANTHER" id="PTHR43861">
    <property type="entry name" value="TRANS-ACONITATE 2-METHYLTRANSFERASE-RELATED"/>
    <property type="match status" value="1"/>
</dbReference>
<dbReference type="SUPFAM" id="SSF53335">
    <property type="entry name" value="S-adenosyl-L-methionine-dependent methyltransferases"/>
    <property type="match status" value="1"/>
</dbReference>
<feature type="domain" description="DinB-like" evidence="1">
    <location>
        <begin position="62"/>
        <end position="179"/>
    </location>
</feature>
<dbReference type="Proteomes" id="UP000564496">
    <property type="component" value="Unassembled WGS sequence"/>
</dbReference>
<dbReference type="InterPro" id="IPR024775">
    <property type="entry name" value="DinB-like"/>
</dbReference>
<dbReference type="InterPro" id="IPR034660">
    <property type="entry name" value="DinB/YfiT-like"/>
</dbReference>